<dbReference type="Proteomes" id="UP000001505">
    <property type="component" value="Chromosome"/>
</dbReference>
<keyword evidence="3" id="KW-1185">Reference proteome</keyword>
<proteinExistence type="predicted"/>
<dbReference type="EMBL" id="CP001928">
    <property type="protein sequence ID" value="ADI37533.1"/>
    <property type="molecule type" value="Genomic_DNA"/>
</dbReference>
<dbReference type="KEGG" id="wch:wcw_0158"/>
<feature type="domain" description="Biotin-protein ligase N-terminal" evidence="1">
    <location>
        <begin position="71"/>
        <end position="261"/>
    </location>
</feature>
<dbReference type="RefSeq" id="WP_013181261.1">
    <property type="nucleotide sequence ID" value="NC_014225.1"/>
</dbReference>
<protein>
    <recommendedName>
        <fullName evidence="1">Biotin-protein ligase N-terminal domain-containing protein</fullName>
    </recommendedName>
</protein>
<evidence type="ECO:0000313" key="2">
    <source>
        <dbReference type="EMBL" id="ADI37533.1"/>
    </source>
</evidence>
<evidence type="ECO:0000313" key="3">
    <source>
        <dbReference type="Proteomes" id="UP000001505"/>
    </source>
</evidence>
<name>D6YTS2_WADCW</name>
<dbReference type="eggNOG" id="COG4285">
    <property type="taxonomic scope" value="Bacteria"/>
</dbReference>
<dbReference type="STRING" id="716544.wcw_0158"/>
<evidence type="ECO:0000259" key="1">
    <source>
        <dbReference type="Pfam" id="PF09825"/>
    </source>
</evidence>
<dbReference type="Pfam" id="PF09825">
    <property type="entry name" value="BPL_N"/>
    <property type="match status" value="1"/>
</dbReference>
<accession>D6YTS2</accession>
<dbReference type="InterPro" id="IPR019197">
    <property type="entry name" value="Biotin-prot_ligase_N"/>
</dbReference>
<dbReference type="AlphaFoldDB" id="D6YTS2"/>
<reference evidence="2 3" key="1">
    <citation type="journal article" date="2010" name="PLoS ONE">
        <title>The Waddlia genome: a window into chlamydial biology.</title>
        <authorList>
            <person name="Bertelli C."/>
            <person name="Collyn F."/>
            <person name="Croxatto A."/>
            <person name="Ruckert C."/>
            <person name="Polkinghorne A."/>
            <person name="Kebbi-Beghdadi C."/>
            <person name="Goesmann A."/>
            <person name="Vaughan L."/>
            <person name="Greub G."/>
        </authorList>
    </citation>
    <scope>NUCLEOTIDE SEQUENCE [LARGE SCALE GENOMIC DNA]</scope>
    <source>
        <strain evidence="3">ATCC VR-1470 / WSU 86-1044</strain>
    </source>
</reference>
<sequence>MNINTVCPINQVIVYCGHKKSEVLGPYADSVAKRVTMFKQLNFYREEIGRKPWKVREVPGETLVEKLQKMKADETLLVIPAGQSSRLEQVFSVTQLAFLRGEFFEKGGRAYFTCGASYWVSRKRIYQEVCLDHPEKAVKLVKNSTFPIFQGISVGPLCPFPGVKYKVGFYSDAVKVEAEGDRCTIYLSGGGSFMPDLDPIDGQRVRVLVRYPKKELLRLGIPEEEIVDKEKAAVMVSVGKGAALLSMFHPYYSSGDIDVEAYEKAFPDCGTDWRRVHAKLSSTDLRMRFVLNRMLIYLEEMSF</sequence>
<organism evidence="2 3">
    <name type="scientific">Waddlia chondrophila (strain ATCC VR-1470 / WSU 86-1044)</name>
    <dbReference type="NCBI Taxonomy" id="716544"/>
    <lineage>
        <taxon>Bacteria</taxon>
        <taxon>Pseudomonadati</taxon>
        <taxon>Chlamydiota</taxon>
        <taxon>Chlamydiia</taxon>
        <taxon>Parachlamydiales</taxon>
        <taxon>Waddliaceae</taxon>
        <taxon>Waddlia</taxon>
    </lineage>
</organism>
<gene>
    <name evidence="2" type="ordered locus">wcw_0158</name>
</gene>
<dbReference type="HOGENOM" id="CLU_918114_0_0_0"/>